<evidence type="ECO:0000313" key="4">
    <source>
        <dbReference type="EMBL" id="RAL09616.1"/>
    </source>
</evidence>
<dbReference type="Pfam" id="PF04603">
    <property type="entry name" value="Mog1"/>
    <property type="match status" value="1"/>
</dbReference>
<proteinExistence type="inferred from homology"/>
<dbReference type="Gene3D" id="3.40.1000.10">
    <property type="entry name" value="Mog1/PsbP, alpha/beta/alpha sandwich"/>
    <property type="match status" value="1"/>
</dbReference>
<keyword evidence="2" id="KW-0813">Transport</keyword>
<comment type="similarity">
    <text evidence="1">Belongs to the MOG1 family.</text>
</comment>
<reference evidence="4 5" key="1">
    <citation type="submission" date="2018-02" db="EMBL/GenBank/DDBJ databases">
        <title>The genomes of Aspergillus section Nigri reveals drivers in fungal speciation.</title>
        <authorList>
            <consortium name="DOE Joint Genome Institute"/>
            <person name="Vesth T.C."/>
            <person name="Nybo J."/>
            <person name="Theobald S."/>
            <person name="Brandl J."/>
            <person name="Frisvad J.C."/>
            <person name="Nielsen K.F."/>
            <person name="Lyhne E.K."/>
            <person name="Kogle M.E."/>
            <person name="Kuo A."/>
            <person name="Riley R."/>
            <person name="Clum A."/>
            <person name="Nolan M."/>
            <person name="Lipzen A."/>
            <person name="Salamov A."/>
            <person name="Henrissat B."/>
            <person name="Wiebenga A."/>
            <person name="De vries R.P."/>
            <person name="Grigoriev I.V."/>
            <person name="Mortensen U.H."/>
            <person name="Andersen M.R."/>
            <person name="Baker S.E."/>
        </authorList>
    </citation>
    <scope>NUCLEOTIDE SEQUENCE [LARGE SCALE GENOMIC DNA]</scope>
    <source>
        <strain evidence="4 5">CBS 101889</strain>
    </source>
</reference>
<dbReference type="GO" id="GO:0006606">
    <property type="term" value="P:protein import into nucleus"/>
    <property type="evidence" value="ECO:0007669"/>
    <property type="project" value="TreeGrafter"/>
</dbReference>
<dbReference type="InterPro" id="IPR007681">
    <property type="entry name" value="Mog1"/>
</dbReference>
<dbReference type="VEuPathDB" id="FungiDB:BO97DRAFT_395899"/>
<name>A0A395HPR6_ASPHC</name>
<dbReference type="STRING" id="1450537.A0A395HPR6"/>
<dbReference type="GO" id="GO:0005085">
    <property type="term" value="F:guanyl-nucleotide exchange factor activity"/>
    <property type="evidence" value="ECO:0007669"/>
    <property type="project" value="TreeGrafter"/>
</dbReference>
<organism evidence="4 5">
    <name type="scientific">Aspergillus homomorphus (strain CBS 101889)</name>
    <dbReference type="NCBI Taxonomy" id="1450537"/>
    <lineage>
        <taxon>Eukaryota</taxon>
        <taxon>Fungi</taxon>
        <taxon>Dikarya</taxon>
        <taxon>Ascomycota</taxon>
        <taxon>Pezizomycotina</taxon>
        <taxon>Eurotiomycetes</taxon>
        <taxon>Eurotiomycetidae</taxon>
        <taxon>Eurotiales</taxon>
        <taxon>Aspergillaceae</taxon>
        <taxon>Aspergillus</taxon>
        <taxon>Aspergillus subgen. Circumdati</taxon>
    </lineage>
</organism>
<evidence type="ECO:0000256" key="2">
    <source>
        <dbReference type="ARBA" id="ARBA00022448"/>
    </source>
</evidence>
<accession>A0A395HPR6</accession>
<sequence length="242" mass="25289">MSTYTTQPLYGGAIKGLIPTGWIDASTLREIPDHQELYLSPTTLSSQIIELNQYVPNPTAQSTLAAHPSLLPSVSDDLDQESTDKAATLHHLLDIRDPADSLTIVAPPVRVAMHGFSANVRAYAGQAAFISVLDARASLRGITSASASGVGGAAGASGVGGGVAVPGSSGEGTLTTTTSCYFLLVRFEEQGTDLLVLVNVPQKEFEERADAEGLRGENALAGGLIEGLVRELEVLEWGLFEG</sequence>
<keyword evidence="5" id="KW-1185">Reference proteome</keyword>
<dbReference type="GeneID" id="37198348"/>
<dbReference type="GO" id="GO:0005634">
    <property type="term" value="C:nucleus"/>
    <property type="evidence" value="ECO:0007669"/>
    <property type="project" value="TreeGrafter"/>
</dbReference>
<dbReference type="PANTHER" id="PTHR15837">
    <property type="entry name" value="RAN GUANINE NUCLEOTIDE RELEASE FACTOR"/>
    <property type="match status" value="1"/>
</dbReference>
<evidence type="ECO:0000313" key="5">
    <source>
        <dbReference type="Proteomes" id="UP000248961"/>
    </source>
</evidence>
<dbReference type="PANTHER" id="PTHR15837:SF0">
    <property type="entry name" value="RAN GUANINE NUCLEOTIDE RELEASE FACTOR"/>
    <property type="match status" value="1"/>
</dbReference>
<dbReference type="GO" id="GO:0031267">
    <property type="term" value="F:small GTPase binding"/>
    <property type="evidence" value="ECO:0007669"/>
    <property type="project" value="TreeGrafter"/>
</dbReference>
<evidence type="ECO:0000256" key="1">
    <source>
        <dbReference type="ARBA" id="ARBA00010307"/>
    </source>
</evidence>
<dbReference type="OrthoDB" id="10255285at2759"/>
<keyword evidence="3" id="KW-0653">Protein transport</keyword>
<dbReference type="RefSeq" id="XP_025548770.1">
    <property type="nucleotide sequence ID" value="XM_025694059.1"/>
</dbReference>
<dbReference type="Proteomes" id="UP000248961">
    <property type="component" value="Unassembled WGS sequence"/>
</dbReference>
<dbReference type="InterPro" id="IPR016123">
    <property type="entry name" value="Mog1/PsbP_a/b/a-sand"/>
</dbReference>
<dbReference type="EMBL" id="KZ824302">
    <property type="protein sequence ID" value="RAL09616.1"/>
    <property type="molecule type" value="Genomic_DNA"/>
</dbReference>
<protein>
    <submittedName>
        <fullName evidence="4">Mog1p/PsbP-like protein</fullName>
    </submittedName>
</protein>
<gene>
    <name evidence="4" type="ORF">BO97DRAFT_395899</name>
</gene>
<evidence type="ECO:0000256" key="3">
    <source>
        <dbReference type="ARBA" id="ARBA00022927"/>
    </source>
</evidence>
<dbReference type="SUPFAM" id="SSF55724">
    <property type="entry name" value="Mog1p/PsbP-like"/>
    <property type="match status" value="1"/>
</dbReference>
<dbReference type="AlphaFoldDB" id="A0A395HPR6"/>